<evidence type="ECO:0000259" key="4">
    <source>
        <dbReference type="Pfam" id="PF15665"/>
    </source>
</evidence>
<gene>
    <name evidence="5" type="ORF">P43SY_004310</name>
</gene>
<feature type="compositionally biased region" description="Basic and acidic residues" evidence="3">
    <location>
        <begin position="171"/>
        <end position="184"/>
    </location>
</feature>
<name>A0AAD5QCB0_PYTIN</name>
<feature type="compositionally biased region" description="Low complexity" evidence="3">
    <location>
        <begin position="154"/>
        <end position="169"/>
    </location>
</feature>
<feature type="region of interest" description="Disordered" evidence="3">
    <location>
        <begin position="881"/>
        <end position="902"/>
    </location>
</feature>
<dbReference type="EMBL" id="JAKCXM010000070">
    <property type="protein sequence ID" value="KAJ0404055.1"/>
    <property type="molecule type" value="Genomic_DNA"/>
</dbReference>
<dbReference type="Proteomes" id="UP001209570">
    <property type="component" value="Unassembled WGS sequence"/>
</dbReference>
<reference evidence="5" key="1">
    <citation type="submission" date="2021-12" db="EMBL/GenBank/DDBJ databases">
        <title>Prjna785345.</title>
        <authorList>
            <person name="Rujirawat T."/>
            <person name="Krajaejun T."/>
        </authorList>
    </citation>
    <scope>NUCLEOTIDE SEQUENCE</scope>
    <source>
        <strain evidence="5">Pi057C3</strain>
    </source>
</reference>
<evidence type="ECO:0000256" key="1">
    <source>
        <dbReference type="ARBA" id="ARBA00023054"/>
    </source>
</evidence>
<accession>A0AAD5QCB0</accession>
<feature type="compositionally biased region" description="Basic and acidic residues" evidence="3">
    <location>
        <begin position="217"/>
        <end position="227"/>
    </location>
</feature>
<feature type="coiled-coil region" evidence="2">
    <location>
        <begin position="752"/>
        <end position="779"/>
    </location>
</feature>
<keyword evidence="1 2" id="KW-0175">Coiled coil</keyword>
<feature type="region of interest" description="Disordered" evidence="3">
    <location>
        <begin position="154"/>
        <end position="184"/>
    </location>
</feature>
<feature type="compositionally biased region" description="Basic and acidic residues" evidence="3">
    <location>
        <begin position="1107"/>
        <end position="1116"/>
    </location>
</feature>
<evidence type="ECO:0000313" key="6">
    <source>
        <dbReference type="Proteomes" id="UP001209570"/>
    </source>
</evidence>
<proteinExistence type="predicted"/>
<feature type="compositionally biased region" description="Polar residues" evidence="3">
    <location>
        <begin position="890"/>
        <end position="902"/>
    </location>
</feature>
<feature type="region of interest" description="Disordered" evidence="3">
    <location>
        <begin position="217"/>
        <end position="243"/>
    </location>
</feature>
<dbReference type="PANTHER" id="PTHR18870">
    <property type="entry name" value="PROTEIN TAG-278-RELATED"/>
    <property type="match status" value="1"/>
</dbReference>
<organism evidence="5 6">
    <name type="scientific">Pythium insidiosum</name>
    <name type="common">Pythiosis disease agent</name>
    <dbReference type="NCBI Taxonomy" id="114742"/>
    <lineage>
        <taxon>Eukaryota</taxon>
        <taxon>Sar</taxon>
        <taxon>Stramenopiles</taxon>
        <taxon>Oomycota</taxon>
        <taxon>Peronosporomycetes</taxon>
        <taxon>Pythiales</taxon>
        <taxon>Pythiaceae</taxon>
        <taxon>Pythium</taxon>
    </lineage>
</organism>
<feature type="coiled-coil region" evidence="2">
    <location>
        <begin position="64"/>
        <end position="98"/>
    </location>
</feature>
<keyword evidence="6" id="KW-1185">Reference proteome</keyword>
<sequence length="1129" mass="128286">MSDYGPSPLASLSAAAVAELHLKMSKKIAQLTKVIFHLNTRNEDFQADVAYLKQLHAFELQQLTQDAASKLKALQTQLQGAEERAASAEQRVATDKQQFLRDLGVFQQQAAAQHSALQLEFQRHVQRLEDQVEQSRLAFVSRIQQLTQAAEAQRQQLQSSSSASSAALQRSHREAMEALQQRHSDEVSELVTSANAKYNAMLAEQLRLRDALKAEHDAERRQWEQTREAAQSHAQQQLATAQARFDEHKQQLVGKMETLLADAEALRADETKLRREKEELLRTQSELQRQIKMLELQLTKAQQDTLSVRKDADARASTLQQSLTLSAERVEQLGREADALKLALAARDQALQSALQARDALQMELLQGSASLSERSAQFQQQLSEHGLRVAALQDELEQSRRQAAASDAQQRQRITELEAALAAKEKELRELQQKLSSLELLRSNAARDKERVEAELAAQLRSAEQALVTLRDQHARERDALQRSTADALETQQRETAARLAAMETQLQQQSTAARDKLLRDAEAKHASEMAELRRSTDSVASQLRQELATRQADLQATQAQLSQQEKALAESMTKARELAAKLQQSDERASAVEQAKAALQTTAQKREREREEAFAKQLKDATSQHETAMKRLASERDKLVAEHRQALAQLRREHAEALETARREWLAASDERLQQVEVMRQQAHDDAIAAMQSEMEAQRLASERAMAELLETTRERDERQQMESEGLRGRLCALEARHVQRTRELEAYHLEKHECQLVSHTQEIERLSAKLRAERDAMVRRLTDDAEQKRSELTTRHQNEMEALRQQHATETKSTQDALTAQRHSEALALRTEMAQKLRELRAQKEQEQARALQDAQSRHDAELTPVRQRAEMLEKTLAQRTSELESSRQNGERLSSTLDAKTREMQDRVTTLERRHREDVEELKLAAKRDMDRLLEENLRETKLLSEQFEETRRIMTDKVAFLQQTIADWEDRYARRESRAEDVARIAELERLVAEKDALVRQTLDEMAYFKRELLNREEMYNKTFSRTPNVGVLNVLKPHVALQAQLTQQQGPTTPSPLPPNQSQTPLQSRRRTKPSAVEGGHAGSNSSRVGGSATDASVPELQRRASERAKKSLPPLSNNQIAL</sequence>
<dbReference type="PANTHER" id="PTHR18870:SF9">
    <property type="entry name" value="PROTEIN TAG-278-RELATED"/>
    <property type="match status" value="1"/>
</dbReference>
<dbReference type="InterPro" id="IPR039478">
    <property type="entry name" value="FAM184A/B_N"/>
</dbReference>
<dbReference type="AlphaFoldDB" id="A0AAD5QCB0"/>
<feature type="region of interest" description="Disordered" evidence="3">
    <location>
        <begin position="843"/>
        <end position="867"/>
    </location>
</feature>
<dbReference type="Pfam" id="PF15665">
    <property type="entry name" value="FAM184"/>
    <property type="match status" value="1"/>
</dbReference>
<feature type="compositionally biased region" description="Polar residues" evidence="3">
    <location>
        <begin position="228"/>
        <end position="240"/>
    </location>
</feature>
<feature type="coiled-coil region" evidence="2">
    <location>
        <begin position="383"/>
        <end position="507"/>
    </location>
</feature>
<feature type="region of interest" description="Disordered" evidence="3">
    <location>
        <begin position="1051"/>
        <end position="1129"/>
    </location>
</feature>
<feature type="coiled-coil region" evidence="2">
    <location>
        <begin position="542"/>
        <end position="666"/>
    </location>
</feature>
<evidence type="ECO:0000313" key="5">
    <source>
        <dbReference type="EMBL" id="KAJ0404055.1"/>
    </source>
</evidence>
<evidence type="ECO:0000256" key="3">
    <source>
        <dbReference type="SAM" id="MobiDB-lite"/>
    </source>
</evidence>
<protein>
    <recommendedName>
        <fullName evidence="4">Protein FAM184A/B N-terminal domain-containing protein</fullName>
    </recommendedName>
</protein>
<evidence type="ECO:0000256" key="2">
    <source>
        <dbReference type="SAM" id="Coils"/>
    </source>
</evidence>
<comment type="caution">
    <text evidence="5">The sequence shown here is derived from an EMBL/GenBank/DDBJ whole genome shotgun (WGS) entry which is preliminary data.</text>
</comment>
<feature type="domain" description="Protein FAM184A/B N-terminal" evidence="4">
    <location>
        <begin position="34"/>
        <end position="246"/>
    </location>
</feature>